<sequence length="269" mass="29751">MRHNVAISTLFACLIGLATADGTDNNLGQENSSSNASLVFNPLTTYPVFQLTPNAATTFTFENHTVLNVNTVKLKRYDPKGAENGQNDEIVTEYSGAATGAPATAIGEEKPSLNLSDHTVLIQWTQDVSDYYNKLFYVECEWTNSVGAGNSTSEIFAPYQETNTIAKTLYLDQKDKARDFHSQEAIAARGELFTATPSPPSPTKNAGNDVFHAYGQSTRQHHWHIESYKSWPKPRGYHWHRCGRLCSRSHHSGCSGMVLLLPPMPQPED</sequence>
<accession>A0A9W8TNJ5</accession>
<name>A0A9W8TNJ5_9PEZI</name>
<evidence type="ECO:0000313" key="3">
    <source>
        <dbReference type="Proteomes" id="UP001148614"/>
    </source>
</evidence>
<feature type="signal peptide" evidence="1">
    <location>
        <begin position="1"/>
        <end position="20"/>
    </location>
</feature>
<proteinExistence type="predicted"/>
<dbReference type="VEuPathDB" id="FungiDB:F4678DRAFT_141504"/>
<evidence type="ECO:0000256" key="1">
    <source>
        <dbReference type="SAM" id="SignalP"/>
    </source>
</evidence>
<feature type="chain" id="PRO_5040859338" evidence="1">
    <location>
        <begin position="21"/>
        <end position="269"/>
    </location>
</feature>
<keyword evidence="3" id="KW-1185">Reference proteome</keyword>
<dbReference type="Proteomes" id="UP001148614">
    <property type="component" value="Unassembled WGS sequence"/>
</dbReference>
<dbReference type="AlphaFoldDB" id="A0A9W8TNJ5"/>
<keyword evidence="1" id="KW-0732">Signal</keyword>
<evidence type="ECO:0000313" key="2">
    <source>
        <dbReference type="EMBL" id="KAJ3577478.1"/>
    </source>
</evidence>
<dbReference type="EMBL" id="JANPWZ010000362">
    <property type="protein sequence ID" value="KAJ3577478.1"/>
    <property type="molecule type" value="Genomic_DNA"/>
</dbReference>
<comment type="caution">
    <text evidence="2">The sequence shown here is derived from an EMBL/GenBank/DDBJ whole genome shotgun (WGS) entry which is preliminary data.</text>
</comment>
<reference evidence="2" key="1">
    <citation type="submission" date="2022-07" db="EMBL/GenBank/DDBJ databases">
        <title>Genome Sequence of Xylaria arbuscula.</title>
        <authorList>
            <person name="Buettner E."/>
        </authorList>
    </citation>
    <scope>NUCLEOTIDE SEQUENCE</scope>
    <source>
        <strain evidence="2">VT107</strain>
    </source>
</reference>
<organism evidence="2 3">
    <name type="scientific">Xylaria arbuscula</name>
    <dbReference type="NCBI Taxonomy" id="114810"/>
    <lineage>
        <taxon>Eukaryota</taxon>
        <taxon>Fungi</taxon>
        <taxon>Dikarya</taxon>
        <taxon>Ascomycota</taxon>
        <taxon>Pezizomycotina</taxon>
        <taxon>Sordariomycetes</taxon>
        <taxon>Xylariomycetidae</taxon>
        <taxon>Xylariales</taxon>
        <taxon>Xylariaceae</taxon>
        <taxon>Xylaria</taxon>
    </lineage>
</organism>
<protein>
    <submittedName>
        <fullName evidence="2">Uncharacterized protein</fullName>
    </submittedName>
</protein>
<gene>
    <name evidence="2" type="ORF">NPX13_g3093</name>
</gene>